<proteinExistence type="predicted"/>
<name>A0A412XEL5_BACUN</name>
<organism evidence="1 2">
    <name type="scientific">Bacteroides uniformis</name>
    <dbReference type="NCBI Taxonomy" id="820"/>
    <lineage>
        <taxon>Bacteria</taxon>
        <taxon>Pseudomonadati</taxon>
        <taxon>Bacteroidota</taxon>
        <taxon>Bacteroidia</taxon>
        <taxon>Bacteroidales</taxon>
        <taxon>Bacteroidaceae</taxon>
        <taxon>Bacteroides</taxon>
    </lineage>
</organism>
<dbReference type="Proteomes" id="UP000285343">
    <property type="component" value="Unassembled WGS sequence"/>
</dbReference>
<protein>
    <submittedName>
        <fullName evidence="1">Uncharacterized protein</fullName>
    </submittedName>
</protein>
<dbReference type="EMBL" id="QRZC01000012">
    <property type="protein sequence ID" value="RGV41850.1"/>
    <property type="molecule type" value="Genomic_DNA"/>
</dbReference>
<evidence type="ECO:0000313" key="1">
    <source>
        <dbReference type="EMBL" id="RGV41850.1"/>
    </source>
</evidence>
<evidence type="ECO:0000313" key="2">
    <source>
        <dbReference type="Proteomes" id="UP000285343"/>
    </source>
</evidence>
<dbReference type="RefSeq" id="WP_117866622.1">
    <property type="nucleotide sequence ID" value="NZ_QRZC01000012.1"/>
</dbReference>
<reference evidence="1 2" key="1">
    <citation type="submission" date="2018-08" db="EMBL/GenBank/DDBJ databases">
        <title>A genome reference for cultivated species of the human gut microbiota.</title>
        <authorList>
            <person name="Zou Y."/>
            <person name="Xue W."/>
            <person name="Luo G."/>
        </authorList>
    </citation>
    <scope>NUCLEOTIDE SEQUENCE [LARGE SCALE GENOMIC DNA]</scope>
    <source>
        <strain evidence="1 2">AF14-42</strain>
    </source>
</reference>
<gene>
    <name evidence="1" type="ORF">DWW14_10690</name>
</gene>
<dbReference type="AlphaFoldDB" id="A0A412XEL5"/>
<comment type="caution">
    <text evidence="1">The sequence shown here is derived from an EMBL/GenBank/DDBJ whole genome shotgun (WGS) entry which is preliminary data.</text>
</comment>
<accession>A0A412XEL5</accession>
<sequence>MKSIFSIDGFTFKEAFLLFCLEKEIIESDLEYSKDENVHEGKEQWFIFWKKNINELLVQLVPTEKLSIEKLDKKILCSEIEEEIINLNTNWKYIVLQRCAEFMPYDWFCLNCIENKDAALFNKANPNLKLDQYSKDLTLNKIASFLNIEY</sequence>